<reference evidence="2" key="3">
    <citation type="journal article" date="2023" name="Int. J. Syst. Evol. Microbiol.">
        <title>Sellimonas catena sp. nov., isolated from human faeces.</title>
        <authorList>
            <person name="Hisatomi A."/>
            <person name="Ohkuma M."/>
            <person name="Sakamoto M."/>
        </authorList>
    </citation>
    <scope>NUCLEOTIDE SEQUENCE</scope>
    <source>
        <strain evidence="2">18CBH55</strain>
    </source>
</reference>
<proteinExistence type="predicted"/>
<organism evidence="2 3">
    <name type="scientific">Sellimonas catena</name>
    <dbReference type="NCBI Taxonomy" id="2994035"/>
    <lineage>
        <taxon>Bacteria</taxon>
        <taxon>Bacillati</taxon>
        <taxon>Bacillota</taxon>
        <taxon>Clostridia</taxon>
        <taxon>Lachnospirales</taxon>
        <taxon>Lachnospiraceae</taxon>
        <taxon>Sellimonas</taxon>
    </lineage>
</organism>
<protein>
    <recommendedName>
        <fullName evidence="1">Anti-bacteriophage protein A/HamA C-terminal domain-containing protein</fullName>
    </recommendedName>
</protein>
<name>A0A9W6FIA5_9FIRM</name>
<dbReference type="AlphaFoldDB" id="A0A9W6FIA5"/>
<evidence type="ECO:0000259" key="1">
    <source>
        <dbReference type="Pfam" id="PF08878"/>
    </source>
</evidence>
<sequence length="274" mass="31221">MIELIPGVTKEDYSDYVLYFIESLTEELKQEIRNRLVAVCHGVDQARSGRKIYSYKATVKEFIKRYKTSKNVSEERKKGMIGELLVHVILEMEGRFTTASPFFNMEERSFKKGYDVALFENKTNSLWITEVKSGEIQKGQKNASAAAIGLINTAKNDLKSRLNASNTSLWLNALNAAKVSMSDSNHQKDAVMKLLEQCADDSLEGNNSSDTFNVVLSATLFHPMSERIKATKVGQKYIRVVNENLFKKVYILIIQKETFEAVYNFLERETVDEK</sequence>
<reference evidence="2" key="2">
    <citation type="submission" date="2022-11" db="EMBL/GenBank/DDBJ databases">
        <title>Draft genome sequence of Sellimonas catena strain 18CBH55.</title>
        <authorList>
            <person name="Atsushi H."/>
            <person name="Moriya O."/>
            <person name="Mitsuo S."/>
        </authorList>
    </citation>
    <scope>NUCLEOTIDE SEQUENCE</scope>
    <source>
        <strain evidence="2">18CBH55</strain>
    </source>
</reference>
<evidence type="ECO:0000313" key="3">
    <source>
        <dbReference type="Proteomes" id="UP001145094"/>
    </source>
</evidence>
<dbReference type="Pfam" id="PF08878">
    <property type="entry name" value="HamA"/>
    <property type="match status" value="1"/>
</dbReference>
<dbReference type="InterPro" id="IPR014976">
    <property type="entry name" value="AbpA_HamA_C"/>
</dbReference>
<dbReference type="Proteomes" id="UP001145094">
    <property type="component" value="Unassembled WGS sequence"/>
</dbReference>
<evidence type="ECO:0000313" key="2">
    <source>
        <dbReference type="EMBL" id="GLG90653.1"/>
    </source>
</evidence>
<feature type="domain" description="Anti-bacteriophage protein A/HamA C-terminal" evidence="1">
    <location>
        <begin position="22"/>
        <end position="225"/>
    </location>
</feature>
<dbReference type="RefSeq" id="WP_087255614.1">
    <property type="nucleotide sequence ID" value="NZ_BSCH01000013.1"/>
</dbReference>
<dbReference type="EMBL" id="BSCH01000013">
    <property type="protein sequence ID" value="GLG90653.1"/>
    <property type="molecule type" value="Genomic_DNA"/>
</dbReference>
<gene>
    <name evidence="2" type="ORF">Selli2_20800</name>
</gene>
<comment type="caution">
    <text evidence="2">The sequence shown here is derived from an EMBL/GenBank/DDBJ whole genome shotgun (WGS) entry which is preliminary data.</text>
</comment>
<reference evidence="2" key="1">
    <citation type="submission" date="2022-11" db="EMBL/GenBank/DDBJ databases">
        <title>Draft genome sequence of Sellimonas catena strain 18CBH55.</title>
        <authorList>
            <person name="Hisatomi A."/>
            <person name="Ohkuma M."/>
            <person name="Sakamoto M."/>
        </authorList>
    </citation>
    <scope>NUCLEOTIDE SEQUENCE</scope>
    <source>
        <strain evidence="2">18CBH55</strain>
    </source>
</reference>
<accession>A0A9W6FIA5</accession>